<dbReference type="InParanoid" id="A0A0D0E298"/>
<gene>
    <name evidence="1" type="ORF">PAXRUDRAFT_824281</name>
</gene>
<keyword evidence="2" id="KW-1185">Reference proteome</keyword>
<reference evidence="1 2" key="1">
    <citation type="submission" date="2014-04" db="EMBL/GenBank/DDBJ databases">
        <authorList>
            <consortium name="DOE Joint Genome Institute"/>
            <person name="Kuo A."/>
            <person name="Kohler A."/>
            <person name="Jargeat P."/>
            <person name="Nagy L.G."/>
            <person name="Floudas D."/>
            <person name="Copeland A."/>
            <person name="Barry K.W."/>
            <person name="Cichocki N."/>
            <person name="Veneault-Fourrey C."/>
            <person name="LaButti K."/>
            <person name="Lindquist E.A."/>
            <person name="Lipzen A."/>
            <person name="Lundell T."/>
            <person name="Morin E."/>
            <person name="Murat C."/>
            <person name="Sun H."/>
            <person name="Tunlid A."/>
            <person name="Henrissat B."/>
            <person name="Grigoriev I.V."/>
            <person name="Hibbett D.S."/>
            <person name="Martin F."/>
            <person name="Nordberg H.P."/>
            <person name="Cantor M.N."/>
            <person name="Hua S.X."/>
        </authorList>
    </citation>
    <scope>NUCLEOTIDE SEQUENCE [LARGE SCALE GENOMIC DNA]</scope>
    <source>
        <strain evidence="1 2">Ve08.2h10</strain>
    </source>
</reference>
<dbReference type="EMBL" id="KN824907">
    <property type="protein sequence ID" value="KIK98096.1"/>
    <property type="molecule type" value="Genomic_DNA"/>
</dbReference>
<evidence type="ECO:0000313" key="1">
    <source>
        <dbReference type="EMBL" id="KIK98096.1"/>
    </source>
</evidence>
<evidence type="ECO:0000313" key="2">
    <source>
        <dbReference type="Proteomes" id="UP000054538"/>
    </source>
</evidence>
<organism evidence="1 2">
    <name type="scientific">Paxillus rubicundulus Ve08.2h10</name>
    <dbReference type="NCBI Taxonomy" id="930991"/>
    <lineage>
        <taxon>Eukaryota</taxon>
        <taxon>Fungi</taxon>
        <taxon>Dikarya</taxon>
        <taxon>Basidiomycota</taxon>
        <taxon>Agaricomycotina</taxon>
        <taxon>Agaricomycetes</taxon>
        <taxon>Agaricomycetidae</taxon>
        <taxon>Boletales</taxon>
        <taxon>Paxilineae</taxon>
        <taxon>Paxillaceae</taxon>
        <taxon>Paxillus</taxon>
    </lineage>
</organism>
<reference evidence="2" key="2">
    <citation type="submission" date="2015-01" db="EMBL/GenBank/DDBJ databases">
        <title>Evolutionary Origins and Diversification of the Mycorrhizal Mutualists.</title>
        <authorList>
            <consortium name="DOE Joint Genome Institute"/>
            <consortium name="Mycorrhizal Genomics Consortium"/>
            <person name="Kohler A."/>
            <person name="Kuo A."/>
            <person name="Nagy L.G."/>
            <person name="Floudas D."/>
            <person name="Copeland A."/>
            <person name="Barry K.W."/>
            <person name="Cichocki N."/>
            <person name="Veneault-Fourrey C."/>
            <person name="LaButti K."/>
            <person name="Lindquist E.A."/>
            <person name="Lipzen A."/>
            <person name="Lundell T."/>
            <person name="Morin E."/>
            <person name="Murat C."/>
            <person name="Riley R."/>
            <person name="Ohm R."/>
            <person name="Sun H."/>
            <person name="Tunlid A."/>
            <person name="Henrissat B."/>
            <person name="Grigoriev I.V."/>
            <person name="Hibbett D.S."/>
            <person name="Martin F."/>
        </authorList>
    </citation>
    <scope>NUCLEOTIDE SEQUENCE [LARGE SCALE GENOMIC DNA]</scope>
    <source>
        <strain evidence="2">Ve08.2h10</strain>
    </source>
</reference>
<proteinExistence type="predicted"/>
<dbReference type="Proteomes" id="UP000054538">
    <property type="component" value="Unassembled WGS sequence"/>
</dbReference>
<dbReference type="HOGENOM" id="CLU_3107099_0_0_1"/>
<protein>
    <submittedName>
        <fullName evidence="1">Uncharacterized protein</fullName>
    </submittedName>
</protein>
<sequence>MSDALIRLLELGTIRFSARIVVPSWGKGSSTRGKIPKPDVAVTFQGSVALL</sequence>
<name>A0A0D0E298_9AGAM</name>
<accession>A0A0D0E298</accession>
<dbReference type="AlphaFoldDB" id="A0A0D0E298"/>